<gene>
    <name evidence="1" type="ORF">LFYK43_16710</name>
</gene>
<accession>A0A401IUK5</accession>
<proteinExistence type="predicted"/>
<evidence type="ECO:0000313" key="2">
    <source>
        <dbReference type="Proteomes" id="UP000286848"/>
    </source>
</evidence>
<dbReference type="EMBL" id="BFFP01000028">
    <property type="protein sequence ID" value="GBG95212.1"/>
    <property type="molecule type" value="Genomic_DNA"/>
</dbReference>
<dbReference type="AlphaFoldDB" id="A0A401IUK5"/>
<dbReference type="Proteomes" id="UP000286848">
    <property type="component" value="Unassembled WGS sequence"/>
</dbReference>
<dbReference type="RefSeq" id="WP_124977317.1">
    <property type="nucleotide sequence ID" value="NZ_BFFP01000028.1"/>
</dbReference>
<comment type="caution">
    <text evidence="1">The sequence shown here is derived from an EMBL/GenBank/DDBJ whole genome shotgun (WGS) entry which is preliminary data.</text>
</comment>
<dbReference type="OrthoDB" id="1258529at2"/>
<keyword evidence="2" id="KW-1185">Reference proteome</keyword>
<name>A0A401IUK5_9LACO</name>
<evidence type="ECO:0000313" key="1">
    <source>
        <dbReference type="EMBL" id="GBG95212.1"/>
    </source>
</evidence>
<reference evidence="1 2" key="1">
    <citation type="journal article" date="2019" name="Int. J. Syst. Evol. Microbiol.">
        <title>Lactobacillus salitolerans sp. nov., a novel lactic acid bacterium isolated from spent mushroom substrates.</title>
        <authorList>
            <person name="Tohno M."/>
            <person name="Tanizawa Y."/>
            <person name="Kojima Y."/>
            <person name="Sakamoto M."/>
            <person name="Nakamura Y."/>
            <person name="Ohkuma M."/>
            <person name="Kobayashi H."/>
        </authorList>
    </citation>
    <scope>NUCLEOTIDE SEQUENCE [LARGE SCALE GENOMIC DNA]</scope>
    <source>
        <strain evidence="1 2">YK43</strain>
    </source>
</reference>
<organism evidence="1 2">
    <name type="scientific">Ligilactobacillus salitolerans</name>
    <dbReference type="NCBI Taxonomy" id="1808352"/>
    <lineage>
        <taxon>Bacteria</taxon>
        <taxon>Bacillati</taxon>
        <taxon>Bacillota</taxon>
        <taxon>Bacilli</taxon>
        <taxon>Lactobacillales</taxon>
        <taxon>Lactobacillaceae</taxon>
        <taxon>Ligilactobacillus</taxon>
    </lineage>
</organism>
<sequence>MTKIIKQRQKGFTTIDNKVIRDDKLSWKARGIFAYLWSQADDWNFYETEIAKHSADGRDSLRSGLKELETVGYLKRKRVRNGKGQVTDSEWILTDKPMLNEPMLKNPTQVNTTLRNTNLKNNQLEEILTERKENSAIVIAPRSLASEFEEIWNQYPNKKGKQQAFNHYKAWRKKSSKNTNEYLFEKLELYKKHLAANSWKQPMNGATWFNGRFDDQLEVEQKPQERFYE</sequence>
<protein>
    <submittedName>
        <fullName evidence="1">Uncharacterized protein</fullName>
    </submittedName>
</protein>